<comment type="caution">
    <text evidence="2">The sequence shown here is derived from an EMBL/GenBank/DDBJ whole genome shotgun (WGS) entry which is preliminary data.</text>
</comment>
<dbReference type="PANTHER" id="PTHR10093">
    <property type="entry name" value="IRON-SULFUR CLUSTER ASSEMBLY ENZYME NIFU HOMOLOG"/>
    <property type="match status" value="1"/>
</dbReference>
<dbReference type="GO" id="GO:0016226">
    <property type="term" value="P:iron-sulfur cluster assembly"/>
    <property type="evidence" value="ECO:0007669"/>
    <property type="project" value="InterPro"/>
</dbReference>
<feature type="domain" description="NIF system FeS cluster assembly NifU N-terminal" evidence="1">
    <location>
        <begin position="8"/>
        <end position="136"/>
    </location>
</feature>
<proteinExistence type="predicted"/>
<sequence length="158" mass="16857">MSALDGLYQEVILDHSKRPIGKGELDPAAGALTATHHEFNPSCGDEIDLSIAVDPETGRISQLAWEGQGCSISMASASILSQLVRDEELTIAGARERIDAFRHMIQARGAEEPDEDLLGDAVALQGVSKFVMRVKCAMLGWVALEADLAQVDAQRAGA</sequence>
<dbReference type="Gene3D" id="3.90.1010.10">
    <property type="match status" value="1"/>
</dbReference>
<organism evidence="2 3">
    <name type="scientific">Leucobacter luti</name>
    <dbReference type="NCBI Taxonomy" id="340320"/>
    <lineage>
        <taxon>Bacteria</taxon>
        <taxon>Bacillati</taxon>
        <taxon>Actinomycetota</taxon>
        <taxon>Actinomycetes</taxon>
        <taxon>Micrococcales</taxon>
        <taxon>Microbacteriaceae</taxon>
        <taxon>Leucobacter</taxon>
    </lineage>
</organism>
<dbReference type="GO" id="GO:0051536">
    <property type="term" value="F:iron-sulfur cluster binding"/>
    <property type="evidence" value="ECO:0007669"/>
    <property type="project" value="InterPro"/>
</dbReference>
<dbReference type="InterPro" id="IPR002871">
    <property type="entry name" value="NIF_FeS_clus_asmbl_NifU_N"/>
</dbReference>
<dbReference type="OrthoDB" id="9804157at2"/>
<dbReference type="GO" id="GO:0005506">
    <property type="term" value="F:iron ion binding"/>
    <property type="evidence" value="ECO:0007669"/>
    <property type="project" value="InterPro"/>
</dbReference>
<evidence type="ECO:0000259" key="1">
    <source>
        <dbReference type="Pfam" id="PF01592"/>
    </source>
</evidence>
<gene>
    <name evidence="2" type="ORF">EV139_0341</name>
</gene>
<dbReference type="RefSeq" id="WP_130452584.1">
    <property type="nucleotide sequence ID" value="NZ_QYAG01000004.1"/>
</dbReference>
<dbReference type="Proteomes" id="UP000291832">
    <property type="component" value="Unassembled WGS sequence"/>
</dbReference>
<protein>
    <submittedName>
        <fullName evidence="2">Fe-S cluster assembly protein SufU</fullName>
    </submittedName>
</protein>
<name>A0A4Q7U4N2_9MICO</name>
<dbReference type="Pfam" id="PF01592">
    <property type="entry name" value="NifU_N"/>
    <property type="match status" value="1"/>
</dbReference>
<keyword evidence="3" id="KW-1185">Reference proteome</keyword>
<reference evidence="2 3" key="1">
    <citation type="journal article" date="2015" name="Stand. Genomic Sci.">
        <title>Genomic Encyclopedia of Bacterial and Archaeal Type Strains, Phase III: the genomes of soil and plant-associated and newly described type strains.</title>
        <authorList>
            <person name="Whitman W.B."/>
            <person name="Woyke T."/>
            <person name="Klenk H.P."/>
            <person name="Zhou Y."/>
            <person name="Lilburn T.G."/>
            <person name="Beck B.J."/>
            <person name="De Vos P."/>
            <person name="Vandamme P."/>
            <person name="Eisen J.A."/>
            <person name="Garrity G."/>
            <person name="Hugenholtz P."/>
            <person name="Kyrpides N.C."/>
        </authorList>
    </citation>
    <scope>NUCLEOTIDE SEQUENCE [LARGE SCALE GENOMIC DNA]</scope>
    <source>
        <strain evidence="2 3">RF6</strain>
    </source>
</reference>
<accession>A0A4Q7U4N2</accession>
<evidence type="ECO:0000313" key="3">
    <source>
        <dbReference type="Proteomes" id="UP000291832"/>
    </source>
</evidence>
<dbReference type="EMBL" id="SHKI01000002">
    <property type="protein sequence ID" value="RZT68615.1"/>
    <property type="molecule type" value="Genomic_DNA"/>
</dbReference>
<dbReference type="NCBIfam" id="TIGR01994">
    <property type="entry name" value="SUF_scaf_2"/>
    <property type="match status" value="1"/>
</dbReference>
<dbReference type="AlphaFoldDB" id="A0A4Q7U4N2"/>
<evidence type="ECO:0000313" key="2">
    <source>
        <dbReference type="EMBL" id="RZT68615.1"/>
    </source>
</evidence>
<dbReference type="CDD" id="cd06664">
    <property type="entry name" value="IscU_like"/>
    <property type="match status" value="1"/>
</dbReference>
<dbReference type="SUPFAM" id="SSF82649">
    <property type="entry name" value="SufE/NifU"/>
    <property type="match status" value="1"/>
</dbReference>